<dbReference type="PRINTS" id="PR00599">
    <property type="entry name" value="MAPEPTIDASE"/>
</dbReference>
<organism evidence="2 3">
    <name type="scientific">Tritonibacter aquimaris</name>
    <dbReference type="NCBI Taxonomy" id="2663379"/>
    <lineage>
        <taxon>Bacteria</taxon>
        <taxon>Pseudomonadati</taxon>
        <taxon>Pseudomonadota</taxon>
        <taxon>Alphaproteobacteria</taxon>
        <taxon>Rhodobacterales</taxon>
        <taxon>Paracoccaceae</taxon>
        <taxon>Tritonibacter</taxon>
    </lineage>
</organism>
<evidence type="ECO:0000313" key="2">
    <source>
        <dbReference type="EMBL" id="MQY44403.1"/>
    </source>
</evidence>
<dbReference type="SUPFAM" id="SSF53092">
    <property type="entry name" value="Creatinase/prolidase N-terminal domain"/>
    <property type="match status" value="1"/>
</dbReference>
<dbReference type="InterPro" id="IPR000994">
    <property type="entry name" value="Pept_M24"/>
</dbReference>
<feature type="domain" description="Peptidase M24" evidence="1">
    <location>
        <begin position="133"/>
        <end position="331"/>
    </location>
</feature>
<dbReference type="GO" id="GO:0008235">
    <property type="term" value="F:metalloexopeptidase activity"/>
    <property type="evidence" value="ECO:0007669"/>
    <property type="project" value="UniProtKB-ARBA"/>
</dbReference>
<dbReference type="Pfam" id="PF00557">
    <property type="entry name" value="Peptidase_M24"/>
    <property type="match status" value="1"/>
</dbReference>
<dbReference type="GO" id="GO:0004177">
    <property type="term" value="F:aminopeptidase activity"/>
    <property type="evidence" value="ECO:0007669"/>
    <property type="project" value="UniProtKB-ARBA"/>
</dbReference>
<dbReference type="Gene3D" id="3.90.230.10">
    <property type="entry name" value="Creatinase/methionine aminopeptidase superfamily"/>
    <property type="match status" value="1"/>
</dbReference>
<name>A0A844ATD2_9RHOB</name>
<keyword evidence="3" id="KW-1185">Reference proteome</keyword>
<dbReference type="InterPro" id="IPR050659">
    <property type="entry name" value="Peptidase_M24B"/>
</dbReference>
<dbReference type="InterPro" id="IPR029149">
    <property type="entry name" value="Creatin/AminoP/Spt16_N"/>
</dbReference>
<evidence type="ECO:0000259" key="1">
    <source>
        <dbReference type="Pfam" id="PF00557"/>
    </source>
</evidence>
<proteinExistence type="predicted"/>
<dbReference type="Gene3D" id="3.40.350.10">
    <property type="entry name" value="Creatinase/prolidase N-terminal domain"/>
    <property type="match status" value="1"/>
</dbReference>
<gene>
    <name evidence="2" type="ORF">GG681_17305</name>
</gene>
<accession>A0A844ATD2</accession>
<sequence length="351" mass="37701">MKSNSVDLVVLAPGGYLNWLAALSPHSDERPFLVFVSQTNVGVLVPQLEAQGLTAKTSYPLYAWHDATGPDAALVQLLQDLGGSDAKVLALDEAMRADHAGLVRKHLPNANQLFMWESLGALRMRKSESEYQLLKQNALVADAAMRKAWAQMHVGMGESDVAQIIADSFAHSGARSLFRIVASGANGAMPHYMAGESVLRTGDPVVMDIGGRMHGYCSDMTRMASIGAPSPELVEVHGIVEEAVQAAMKAARPGVAARDVDAAARQVIACAGYGAYFNHRIGHGLGQEVHEAPYLTGTADTVLEEGMVFSIEPGIYLPDRFGVRLEEIVILRADGPEILSELPRDIHVVEN</sequence>
<dbReference type="EMBL" id="WIXK01000015">
    <property type="protein sequence ID" value="MQY44403.1"/>
    <property type="molecule type" value="Genomic_DNA"/>
</dbReference>
<dbReference type="SUPFAM" id="SSF55920">
    <property type="entry name" value="Creatinase/aminopeptidase"/>
    <property type="match status" value="1"/>
</dbReference>
<reference evidence="2 3" key="1">
    <citation type="submission" date="2019-10" db="EMBL/GenBank/DDBJ databases">
        <title>Epibacterium sp. nov., isolated from seawater.</title>
        <authorList>
            <person name="Zhang X."/>
            <person name="Li N."/>
        </authorList>
    </citation>
    <scope>NUCLEOTIDE SEQUENCE [LARGE SCALE GENOMIC DNA]</scope>
    <source>
        <strain evidence="2 3">SM1969</strain>
    </source>
</reference>
<evidence type="ECO:0000313" key="3">
    <source>
        <dbReference type="Proteomes" id="UP000436694"/>
    </source>
</evidence>
<dbReference type="PANTHER" id="PTHR46112">
    <property type="entry name" value="AMINOPEPTIDASE"/>
    <property type="match status" value="1"/>
</dbReference>
<dbReference type="AlphaFoldDB" id="A0A844ATD2"/>
<dbReference type="Proteomes" id="UP000436694">
    <property type="component" value="Unassembled WGS sequence"/>
</dbReference>
<protein>
    <submittedName>
        <fullName evidence="2">M24 family metallopeptidase</fullName>
    </submittedName>
</protein>
<dbReference type="InterPro" id="IPR001714">
    <property type="entry name" value="Pept_M24_MAP"/>
</dbReference>
<dbReference type="InterPro" id="IPR036005">
    <property type="entry name" value="Creatinase/aminopeptidase-like"/>
</dbReference>
<comment type="caution">
    <text evidence="2">The sequence shown here is derived from an EMBL/GenBank/DDBJ whole genome shotgun (WGS) entry which is preliminary data.</text>
</comment>
<dbReference type="PANTHER" id="PTHR46112:SF3">
    <property type="entry name" value="AMINOPEPTIDASE YPDF"/>
    <property type="match status" value="1"/>
</dbReference>